<comment type="subunit">
    <text evidence="5 10">Heterodimer of LeuC and LeuD.</text>
</comment>
<organism evidence="12 13">
    <name type="scientific">Kordiimonas pumila</name>
    <dbReference type="NCBI Taxonomy" id="2161677"/>
    <lineage>
        <taxon>Bacteria</taxon>
        <taxon>Pseudomonadati</taxon>
        <taxon>Pseudomonadota</taxon>
        <taxon>Alphaproteobacteria</taxon>
        <taxon>Kordiimonadales</taxon>
        <taxon>Kordiimonadaceae</taxon>
        <taxon>Kordiimonas</taxon>
    </lineage>
</organism>
<evidence type="ECO:0000256" key="7">
    <source>
        <dbReference type="ARBA" id="ARBA00022605"/>
    </source>
</evidence>
<comment type="pathway">
    <text evidence="3 10">Amino-acid biosynthesis; L-leucine biosynthesis; L-leucine from 3-methyl-2-oxobutanoate: step 2/4.</text>
</comment>
<feature type="domain" description="Aconitase A/isopropylmalate dehydratase small subunit swivel" evidence="11">
    <location>
        <begin position="1"/>
        <end position="123"/>
    </location>
</feature>
<dbReference type="PANTHER" id="PTHR43345:SF5">
    <property type="entry name" value="3-ISOPROPYLMALATE DEHYDRATASE SMALL SUBUNIT"/>
    <property type="match status" value="1"/>
</dbReference>
<keyword evidence="7 10" id="KW-0028">Amino-acid biosynthesis</keyword>
<dbReference type="CDD" id="cd01577">
    <property type="entry name" value="IPMI_Swivel"/>
    <property type="match status" value="1"/>
</dbReference>
<dbReference type="NCBIfam" id="TIGR00171">
    <property type="entry name" value="leuD"/>
    <property type="match status" value="1"/>
</dbReference>
<keyword evidence="6 10" id="KW-0432">Leucine biosynthesis</keyword>
<dbReference type="InterPro" id="IPR000573">
    <property type="entry name" value="AconitaseA/IPMdHydase_ssu_swvl"/>
</dbReference>
<protein>
    <recommendedName>
        <fullName evidence="10">3-isopropylmalate dehydratase small subunit</fullName>
        <ecNumber evidence="10">4.2.1.33</ecNumber>
    </recommendedName>
    <alternativeName>
        <fullName evidence="10">Alpha-IPM isomerase</fullName>
        <shortName evidence="10">IPMI</shortName>
    </alternativeName>
    <alternativeName>
        <fullName evidence="10">Isopropylmalate isomerase</fullName>
    </alternativeName>
</protein>
<evidence type="ECO:0000313" key="12">
    <source>
        <dbReference type="EMBL" id="MFC3052636.1"/>
    </source>
</evidence>
<evidence type="ECO:0000256" key="8">
    <source>
        <dbReference type="ARBA" id="ARBA00023239"/>
    </source>
</evidence>
<dbReference type="HAMAP" id="MF_01031">
    <property type="entry name" value="LeuD_type1"/>
    <property type="match status" value="1"/>
</dbReference>
<evidence type="ECO:0000259" key="11">
    <source>
        <dbReference type="Pfam" id="PF00694"/>
    </source>
</evidence>
<dbReference type="SUPFAM" id="SSF52016">
    <property type="entry name" value="LeuD/IlvD-like"/>
    <property type="match status" value="1"/>
</dbReference>
<comment type="function">
    <text evidence="2 10">Catalyzes the isomerization between 2-isopropylmalate and 3-isopropylmalate, via the formation of 2-isopropylmaleate.</text>
</comment>
<dbReference type="Pfam" id="PF00694">
    <property type="entry name" value="Aconitase_C"/>
    <property type="match status" value="1"/>
</dbReference>
<keyword evidence="8 10" id="KW-0456">Lyase</keyword>
<dbReference type="Proteomes" id="UP001595444">
    <property type="component" value="Unassembled WGS sequence"/>
</dbReference>
<dbReference type="Gene3D" id="3.20.19.10">
    <property type="entry name" value="Aconitase, domain 4"/>
    <property type="match status" value="1"/>
</dbReference>
<reference evidence="13" key="1">
    <citation type="journal article" date="2019" name="Int. J. Syst. Evol. Microbiol.">
        <title>The Global Catalogue of Microorganisms (GCM) 10K type strain sequencing project: providing services to taxonomists for standard genome sequencing and annotation.</title>
        <authorList>
            <consortium name="The Broad Institute Genomics Platform"/>
            <consortium name="The Broad Institute Genome Sequencing Center for Infectious Disease"/>
            <person name="Wu L."/>
            <person name="Ma J."/>
        </authorList>
    </citation>
    <scope>NUCLEOTIDE SEQUENCE [LARGE SCALE GENOMIC DNA]</scope>
    <source>
        <strain evidence="13">KCTC 62164</strain>
    </source>
</reference>
<comment type="caution">
    <text evidence="12">The sequence shown here is derived from an EMBL/GenBank/DDBJ whole genome shotgun (WGS) entry which is preliminary data.</text>
</comment>
<name>A0ABV7D6S6_9PROT</name>
<comment type="similarity">
    <text evidence="4 10">Belongs to the LeuD family. LeuD type 1 subfamily.</text>
</comment>
<dbReference type="InterPro" id="IPR004431">
    <property type="entry name" value="3-IsopropMal_deHydase_ssu"/>
</dbReference>
<sequence length="201" mass="22046">MEKFTKITSIATPFPRVNVDTDIIIPAKHLKSIKRTGFGEFAFESVRYDSDGNLLKDNIFDGAKYKGAKILIAGDNFGCGSSREHAPWAISELGFRCIIAPSFADIFAGNCVKNGILTIALPPEQVDALVIAAEAGQSIVVDLDDQTVSCGNAHYEFDYSPSHKEMLLNGLDEIGQTLQAKPAVVSYESKRKLMTPWLFRD</sequence>
<evidence type="ECO:0000256" key="3">
    <source>
        <dbReference type="ARBA" id="ARBA00004729"/>
    </source>
</evidence>
<dbReference type="PANTHER" id="PTHR43345">
    <property type="entry name" value="3-ISOPROPYLMALATE DEHYDRATASE SMALL SUBUNIT 2-RELATED-RELATED"/>
    <property type="match status" value="1"/>
</dbReference>
<gene>
    <name evidence="10 12" type="primary">leuD</name>
    <name evidence="12" type="ORF">ACFOKA_12045</name>
</gene>
<evidence type="ECO:0000313" key="13">
    <source>
        <dbReference type="Proteomes" id="UP001595444"/>
    </source>
</evidence>
<dbReference type="EC" id="4.2.1.33" evidence="10"/>
<dbReference type="InterPro" id="IPR050075">
    <property type="entry name" value="LeuD"/>
</dbReference>
<dbReference type="EMBL" id="JBHRSL010000010">
    <property type="protein sequence ID" value="MFC3052636.1"/>
    <property type="molecule type" value="Genomic_DNA"/>
</dbReference>
<evidence type="ECO:0000256" key="4">
    <source>
        <dbReference type="ARBA" id="ARBA00009845"/>
    </source>
</evidence>
<accession>A0ABV7D6S6</accession>
<evidence type="ECO:0000256" key="1">
    <source>
        <dbReference type="ARBA" id="ARBA00000491"/>
    </source>
</evidence>
<comment type="catalytic activity">
    <reaction evidence="1 10">
        <text>(2R,3S)-3-isopropylmalate = (2S)-2-isopropylmalate</text>
        <dbReference type="Rhea" id="RHEA:32287"/>
        <dbReference type="ChEBI" id="CHEBI:1178"/>
        <dbReference type="ChEBI" id="CHEBI:35121"/>
        <dbReference type="EC" id="4.2.1.33"/>
    </reaction>
</comment>
<dbReference type="InterPro" id="IPR015928">
    <property type="entry name" value="Aconitase/3IPM_dehydase_swvl"/>
</dbReference>
<evidence type="ECO:0000256" key="10">
    <source>
        <dbReference type="HAMAP-Rule" id="MF_01031"/>
    </source>
</evidence>
<evidence type="ECO:0000256" key="9">
    <source>
        <dbReference type="ARBA" id="ARBA00023304"/>
    </source>
</evidence>
<proteinExistence type="inferred from homology"/>
<evidence type="ECO:0000256" key="6">
    <source>
        <dbReference type="ARBA" id="ARBA00022430"/>
    </source>
</evidence>
<evidence type="ECO:0000256" key="2">
    <source>
        <dbReference type="ARBA" id="ARBA00002695"/>
    </source>
</evidence>
<dbReference type="InterPro" id="IPR033940">
    <property type="entry name" value="IPMI_Swivel"/>
</dbReference>
<dbReference type="RefSeq" id="WP_194213710.1">
    <property type="nucleotide sequence ID" value="NZ_CP061205.1"/>
</dbReference>
<evidence type="ECO:0000256" key="5">
    <source>
        <dbReference type="ARBA" id="ARBA00011271"/>
    </source>
</evidence>
<keyword evidence="13" id="KW-1185">Reference proteome</keyword>
<dbReference type="GO" id="GO:0003861">
    <property type="term" value="F:3-isopropylmalate dehydratase activity"/>
    <property type="evidence" value="ECO:0007669"/>
    <property type="project" value="UniProtKB-EC"/>
</dbReference>
<dbReference type="NCBIfam" id="NF002458">
    <property type="entry name" value="PRK01641.1"/>
    <property type="match status" value="1"/>
</dbReference>
<keyword evidence="9 10" id="KW-0100">Branched-chain amino acid biosynthesis</keyword>